<name>A0ACB8KC90_CITSI</name>
<accession>A0ACB8KC90</accession>
<sequence length="305" mass="35299">MIRANVEEDREAAMARFLNSLNWEITNMAELQHYVEIEEMVHKTIKIERQLKRRDEKEKNEMSSLEDVEDEDYTALSGLTLVVRRDLSVQVKEDEAVQQENIFHTRCCVQNKICSLIIDGGSCTNVASIIMVEKLGLSVLKYPQPHKLQWLIDSDEVKVNKQAIVTFRIDKYKDKVLYGLRKEKLFANLKKCTFCTDKLMFLGFVVSAQGIQIDEEKVRAIREWPSAASVSNVRSFHGLANFYQRFVKDFSLLAVLLIEELYADDHDFSFEYEDCEKVVVGDDLRINPLQEEGNDEIKDKTVTNT</sequence>
<comment type="caution">
    <text evidence="1">The sequence shown here is derived from an EMBL/GenBank/DDBJ whole genome shotgun (WGS) entry which is preliminary data.</text>
</comment>
<organism evidence="1 2">
    <name type="scientific">Citrus sinensis</name>
    <name type="common">Sweet orange</name>
    <name type="synonym">Citrus aurantium var. sinensis</name>
    <dbReference type="NCBI Taxonomy" id="2711"/>
    <lineage>
        <taxon>Eukaryota</taxon>
        <taxon>Viridiplantae</taxon>
        <taxon>Streptophyta</taxon>
        <taxon>Embryophyta</taxon>
        <taxon>Tracheophyta</taxon>
        <taxon>Spermatophyta</taxon>
        <taxon>Magnoliopsida</taxon>
        <taxon>eudicotyledons</taxon>
        <taxon>Gunneridae</taxon>
        <taxon>Pentapetalae</taxon>
        <taxon>rosids</taxon>
        <taxon>malvids</taxon>
        <taxon>Sapindales</taxon>
        <taxon>Rutaceae</taxon>
        <taxon>Aurantioideae</taxon>
        <taxon>Citrus</taxon>
    </lineage>
</organism>
<proteinExistence type="predicted"/>
<keyword evidence="2" id="KW-1185">Reference proteome</keyword>
<protein>
    <submittedName>
        <fullName evidence="1">Uncharacterized protein</fullName>
    </submittedName>
</protein>
<evidence type="ECO:0000313" key="2">
    <source>
        <dbReference type="Proteomes" id="UP000829398"/>
    </source>
</evidence>
<dbReference type="Proteomes" id="UP000829398">
    <property type="component" value="Chromosome 5"/>
</dbReference>
<evidence type="ECO:0000313" key="1">
    <source>
        <dbReference type="EMBL" id="KAH9751986.1"/>
    </source>
</evidence>
<dbReference type="EMBL" id="CM039174">
    <property type="protein sequence ID" value="KAH9751986.1"/>
    <property type="molecule type" value="Genomic_DNA"/>
</dbReference>
<reference evidence="2" key="1">
    <citation type="journal article" date="2023" name="Hortic. Res.">
        <title>A chromosome-level phased genome enabling allele-level studies in sweet orange: a case study on citrus Huanglongbing tolerance.</title>
        <authorList>
            <person name="Wu B."/>
            <person name="Yu Q."/>
            <person name="Deng Z."/>
            <person name="Duan Y."/>
            <person name="Luo F."/>
            <person name="Gmitter F. Jr."/>
        </authorList>
    </citation>
    <scope>NUCLEOTIDE SEQUENCE [LARGE SCALE GENOMIC DNA]</scope>
    <source>
        <strain evidence="2">cv. Valencia</strain>
    </source>
</reference>
<gene>
    <name evidence="1" type="ORF">KPL71_014515</name>
</gene>